<evidence type="ECO:0000256" key="2">
    <source>
        <dbReference type="ARBA" id="ARBA00022679"/>
    </source>
</evidence>
<dbReference type="InterPro" id="IPR001296">
    <property type="entry name" value="Glyco_trans_1"/>
</dbReference>
<name>A0A161SAZ9_9FLAO</name>
<keyword evidence="1" id="KW-0328">Glycosyltransferase</keyword>
<dbReference type="Gene3D" id="3.40.50.2000">
    <property type="entry name" value="Glycogen Phosphorylase B"/>
    <property type="match status" value="2"/>
</dbReference>
<sequence length="404" mass="46645">MGKDLRKVDLIHGGWLYAPNGASSVIRTLYLNSEKFKEQGVEMSYYTMDMVQPRYHSEKKGKIQEASGLKQTIKEIIKSVLNKFSSYGISIYTNLYFLYFRHSKAIVLHYLKTKENDPERIMFFHDIFTCYYYLKFKKRSDSNNIVLIIHTDGNIYKMLEYYYPSINKTFVKEILDKIANKVLAKVDRIGFVANAPLNVFEKKYDRIERKDFFIYNGIKPYKYIKREDFSIIKLICVGSLSDRKNQLDLLIALTMLDKEYLSTIHVTFVGGGEIEEKLLNFVYEHELSLNVTFLGFCNNIEELLSDNNVFILPSKDEGFPISILEAMSNGMPVLASNVAGIPEMVEDGVNGLLFSPNPLSIAEALNKLKEVNLKSFSSNSYKKFVQNFSENSMIQNYSELFKSI</sequence>
<dbReference type="Pfam" id="PF00534">
    <property type="entry name" value="Glycos_transf_1"/>
    <property type="match status" value="1"/>
</dbReference>
<dbReference type="OrthoDB" id="1522162at2"/>
<dbReference type="GO" id="GO:0016757">
    <property type="term" value="F:glycosyltransferase activity"/>
    <property type="evidence" value="ECO:0007669"/>
    <property type="project" value="UniProtKB-KW"/>
</dbReference>
<feature type="domain" description="Glycosyl transferase family 1" evidence="3">
    <location>
        <begin position="233"/>
        <end position="372"/>
    </location>
</feature>
<dbReference type="Proteomes" id="UP000076630">
    <property type="component" value="Unassembled WGS sequence"/>
</dbReference>
<dbReference type="RefSeq" id="WP_038987636.1">
    <property type="nucleotide sequence ID" value="NZ_JWJO01000055.1"/>
</dbReference>
<dbReference type="EMBL" id="LQNU01000042">
    <property type="protein sequence ID" value="KZE82829.1"/>
    <property type="molecule type" value="Genomic_DNA"/>
</dbReference>
<protein>
    <recommendedName>
        <fullName evidence="3">Glycosyl transferase family 1 domain-containing protein</fullName>
    </recommendedName>
</protein>
<organism evidence="4 5">
    <name type="scientific">Myroides marinus</name>
    <dbReference type="NCBI Taxonomy" id="703342"/>
    <lineage>
        <taxon>Bacteria</taxon>
        <taxon>Pseudomonadati</taxon>
        <taxon>Bacteroidota</taxon>
        <taxon>Flavobacteriia</taxon>
        <taxon>Flavobacteriales</taxon>
        <taxon>Flavobacteriaceae</taxon>
        <taxon>Myroides</taxon>
    </lineage>
</organism>
<comment type="caution">
    <text evidence="4">The sequence shown here is derived from an EMBL/GenBank/DDBJ whole genome shotgun (WGS) entry which is preliminary data.</text>
</comment>
<gene>
    <name evidence="4" type="ORF">AV926_06210</name>
</gene>
<dbReference type="SUPFAM" id="SSF53756">
    <property type="entry name" value="UDP-Glycosyltransferase/glycogen phosphorylase"/>
    <property type="match status" value="1"/>
</dbReference>
<keyword evidence="5" id="KW-1185">Reference proteome</keyword>
<dbReference type="PANTHER" id="PTHR12526">
    <property type="entry name" value="GLYCOSYLTRANSFERASE"/>
    <property type="match status" value="1"/>
</dbReference>
<evidence type="ECO:0000313" key="5">
    <source>
        <dbReference type="Proteomes" id="UP000076630"/>
    </source>
</evidence>
<keyword evidence="2" id="KW-0808">Transferase</keyword>
<dbReference type="CDD" id="cd03801">
    <property type="entry name" value="GT4_PimA-like"/>
    <property type="match status" value="1"/>
</dbReference>
<proteinExistence type="predicted"/>
<accession>A0A161SAZ9</accession>
<evidence type="ECO:0000256" key="1">
    <source>
        <dbReference type="ARBA" id="ARBA00022676"/>
    </source>
</evidence>
<dbReference type="PANTHER" id="PTHR12526:SF629">
    <property type="entry name" value="TEICHURONIC ACID BIOSYNTHESIS GLYCOSYLTRANSFERASE TUAH-RELATED"/>
    <property type="match status" value="1"/>
</dbReference>
<evidence type="ECO:0000259" key="3">
    <source>
        <dbReference type="Pfam" id="PF00534"/>
    </source>
</evidence>
<reference evidence="4 5" key="1">
    <citation type="submission" date="2016-01" db="EMBL/GenBank/DDBJ databases">
        <title>Whole genome sequencing of Myroides marinus L41.</title>
        <authorList>
            <person name="Hong K.W."/>
        </authorList>
    </citation>
    <scope>NUCLEOTIDE SEQUENCE [LARGE SCALE GENOMIC DNA]</scope>
    <source>
        <strain evidence="4 5">L41</strain>
    </source>
</reference>
<evidence type="ECO:0000313" key="4">
    <source>
        <dbReference type="EMBL" id="KZE82829.1"/>
    </source>
</evidence>
<dbReference type="AlphaFoldDB" id="A0A161SAZ9"/>